<dbReference type="SMART" id="SM00387">
    <property type="entry name" value="HATPase_c"/>
    <property type="match status" value="1"/>
</dbReference>
<keyword evidence="13 14" id="KW-0472">Membrane</keyword>
<feature type="domain" description="HAMP" evidence="16">
    <location>
        <begin position="225"/>
        <end position="277"/>
    </location>
</feature>
<dbReference type="AlphaFoldDB" id="A0A371ATU2"/>
<dbReference type="CDD" id="cd00075">
    <property type="entry name" value="HATPase"/>
    <property type="match status" value="1"/>
</dbReference>
<evidence type="ECO:0000256" key="12">
    <source>
        <dbReference type="ARBA" id="ARBA00023012"/>
    </source>
</evidence>
<dbReference type="PROSITE" id="PS50885">
    <property type="entry name" value="HAMP"/>
    <property type="match status" value="1"/>
</dbReference>
<dbReference type="EMBL" id="QRCT01000034">
    <property type="protein sequence ID" value="RDU22985.1"/>
    <property type="molecule type" value="Genomic_DNA"/>
</dbReference>
<comment type="catalytic activity">
    <reaction evidence="1">
        <text>ATP + protein L-histidine = ADP + protein N-phospho-L-histidine.</text>
        <dbReference type="EC" id="2.7.13.3"/>
    </reaction>
</comment>
<protein>
    <recommendedName>
        <fullName evidence="3">histidine kinase</fullName>
        <ecNumber evidence="3">2.7.13.3</ecNumber>
    </recommendedName>
</protein>
<dbReference type="SMART" id="SM00388">
    <property type="entry name" value="HisKA"/>
    <property type="match status" value="1"/>
</dbReference>
<dbReference type="GO" id="GO:0005886">
    <property type="term" value="C:plasma membrane"/>
    <property type="evidence" value="ECO:0007669"/>
    <property type="project" value="UniProtKB-SubCell"/>
</dbReference>
<proteinExistence type="predicted"/>
<dbReference type="Gene3D" id="6.10.340.10">
    <property type="match status" value="1"/>
</dbReference>
<evidence type="ECO:0000256" key="2">
    <source>
        <dbReference type="ARBA" id="ARBA00004651"/>
    </source>
</evidence>
<gene>
    <name evidence="17" type="ORF">DWV06_11475</name>
</gene>
<feature type="transmembrane region" description="Helical" evidence="14">
    <location>
        <begin position="12"/>
        <end position="35"/>
    </location>
</feature>
<keyword evidence="12" id="KW-0902">Two-component regulatory system</keyword>
<dbReference type="SUPFAM" id="SSF55874">
    <property type="entry name" value="ATPase domain of HSP90 chaperone/DNA topoisomerase II/histidine kinase"/>
    <property type="match status" value="1"/>
</dbReference>
<keyword evidence="8" id="KW-0547">Nucleotide-binding</keyword>
<dbReference type="CDD" id="cd00082">
    <property type="entry name" value="HisKA"/>
    <property type="match status" value="1"/>
</dbReference>
<name>A0A371ATU2_9FIRM</name>
<evidence type="ECO:0000256" key="10">
    <source>
        <dbReference type="ARBA" id="ARBA00022840"/>
    </source>
</evidence>
<evidence type="ECO:0000259" key="16">
    <source>
        <dbReference type="PROSITE" id="PS50885"/>
    </source>
</evidence>
<keyword evidence="10" id="KW-0067">ATP-binding</keyword>
<keyword evidence="4" id="KW-1003">Cell membrane</keyword>
<dbReference type="InterPro" id="IPR004358">
    <property type="entry name" value="Sig_transdc_His_kin-like_C"/>
</dbReference>
<evidence type="ECO:0000256" key="5">
    <source>
        <dbReference type="ARBA" id="ARBA00022553"/>
    </source>
</evidence>
<keyword evidence="11 14" id="KW-1133">Transmembrane helix</keyword>
<comment type="subcellular location">
    <subcellularLocation>
        <location evidence="2">Cell membrane</location>
        <topology evidence="2">Multi-pass membrane protein</topology>
    </subcellularLocation>
</comment>
<keyword evidence="7 14" id="KW-0812">Transmembrane</keyword>
<feature type="transmembrane region" description="Helical" evidence="14">
    <location>
        <begin position="203"/>
        <end position="223"/>
    </location>
</feature>
<dbReference type="PANTHER" id="PTHR45528">
    <property type="entry name" value="SENSOR HISTIDINE KINASE CPXA"/>
    <property type="match status" value="1"/>
</dbReference>
<evidence type="ECO:0000256" key="8">
    <source>
        <dbReference type="ARBA" id="ARBA00022741"/>
    </source>
</evidence>
<dbReference type="Pfam" id="PF02518">
    <property type="entry name" value="HATPase_c"/>
    <property type="match status" value="1"/>
</dbReference>
<dbReference type="InterPro" id="IPR050398">
    <property type="entry name" value="HssS/ArlS-like"/>
</dbReference>
<dbReference type="EC" id="2.7.13.3" evidence="3"/>
<evidence type="ECO:0000256" key="7">
    <source>
        <dbReference type="ARBA" id="ARBA00022692"/>
    </source>
</evidence>
<dbReference type="SUPFAM" id="SSF47384">
    <property type="entry name" value="Homodimeric domain of signal transducing histidine kinase"/>
    <property type="match status" value="1"/>
</dbReference>
<dbReference type="InterPro" id="IPR003661">
    <property type="entry name" value="HisK_dim/P_dom"/>
</dbReference>
<dbReference type="InterPro" id="IPR005467">
    <property type="entry name" value="His_kinase_dom"/>
</dbReference>
<evidence type="ECO:0000256" key="6">
    <source>
        <dbReference type="ARBA" id="ARBA00022679"/>
    </source>
</evidence>
<dbReference type="Pfam" id="PF00512">
    <property type="entry name" value="HisKA"/>
    <property type="match status" value="1"/>
</dbReference>
<keyword evidence="5" id="KW-0597">Phosphoprotein</keyword>
<dbReference type="OrthoDB" id="9762826at2"/>
<evidence type="ECO:0000256" key="9">
    <source>
        <dbReference type="ARBA" id="ARBA00022777"/>
    </source>
</evidence>
<dbReference type="PRINTS" id="PR00344">
    <property type="entry name" value="BCTRLSENSOR"/>
</dbReference>
<keyword evidence="9 17" id="KW-0418">Kinase</keyword>
<evidence type="ECO:0000256" key="3">
    <source>
        <dbReference type="ARBA" id="ARBA00012438"/>
    </source>
</evidence>
<evidence type="ECO:0000256" key="11">
    <source>
        <dbReference type="ARBA" id="ARBA00022989"/>
    </source>
</evidence>
<dbReference type="GO" id="GO:0000155">
    <property type="term" value="F:phosphorelay sensor kinase activity"/>
    <property type="evidence" value="ECO:0007669"/>
    <property type="project" value="InterPro"/>
</dbReference>
<sequence length="499" mass="57682">MKHKKLSIKWKIFYYLFSFTIILLIILWLLQIVYLDNFYKIIKTNKLNRATDLLIQQLNQDDMNEIANDLVSEYEISICIMDKKGFKLVSAAYSPNSPINNISYEKFLDLYSKAEENGGDTEIYEDLKENKKSVPEINPSDDSPDIYDDIHKPKDTQFGFVQKKVKMESLIKLSIQKIQGKEYLIMINSVLTPIDSTVSTLQVELICISIILFVLSIGIAFLMSKKITKSIIRINKSAKELAKGNFQVVFDGNDYREIAELSDTLNYTSKELGRTEAYQQELIANVSHDLRTPLTMIIAYSEGMRDLPGENTPENIQVVIDEAKRLTNLVNDMLDISKLQSGVIQIEKRKYNLTKSIESVMERYTKLKEQEGYNISFEYDREVYITADEFKIYQVIYNMVNNAINYTGEDKQVKVRQIVNDNKVRIQVEDSGPGIKKADMQYVWERYYKVDKEHKRAIAGTGLGLSISKNILELHQGEYGVESIEKKGSIFWFQFEITK</sequence>
<evidence type="ECO:0000256" key="1">
    <source>
        <dbReference type="ARBA" id="ARBA00000085"/>
    </source>
</evidence>
<evidence type="ECO:0000313" key="17">
    <source>
        <dbReference type="EMBL" id="RDU22985.1"/>
    </source>
</evidence>
<dbReference type="InterPro" id="IPR036890">
    <property type="entry name" value="HATPase_C_sf"/>
</dbReference>
<feature type="domain" description="Histidine kinase" evidence="15">
    <location>
        <begin position="285"/>
        <end position="499"/>
    </location>
</feature>
<evidence type="ECO:0000259" key="15">
    <source>
        <dbReference type="PROSITE" id="PS50109"/>
    </source>
</evidence>
<dbReference type="Gene3D" id="1.10.287.130">
    <property type="match status" value="1"/>
</dbReference>
<accession>A0A371ATU2</accession>
<dbReference type="GO" id="GO:0005524">
    <property type="term" value="F:ATP binding"/>
    <property type="evidence" value="ECO:0007669"/>
    <property type="project" value="UniProtKB-KW"/>
</dbReference>
<dbReference type="Proteomes" id="UP000255036">
    <property type="component" value="Unassembled WGS sequence"/>
</dbReference>
<dbReference type="PANTHER" id="PTHR45528:SF1">
    <property type="entry name" value="SENSOR HISTIDINE KINASE CPXA"/>
    <property type="match status" value="1"/>
</dbReference>
<reference evidence="17 18" key="1">
    <citation type="submission" date="2018-07" db="EMBL/GenBank/DDBJ databases">
        <title>Anaerosacharophilus polymeroproducens gen. nov. sp. nov., an anaerobic bacterium isolated from salt field.</title>
        <authorList>
            <person name="Kim W."/>
            <person name="Yang S.-H."/>
            <person name="Oh J."/>
            <person name="Lee J.-H."/>
            <person name="Kwon K.K."/>
        </authorList>
    </citation>
    <scope>NUCLEOTIDE SEQUENCE [LARGE SCALE GENOMIC DNA]</scope>
    <source>
        <strain evidence="17 18">MCWD5</strain>
    </source>
</reference>
<dbReference type="FunFam" id="3.30.565.10:FF:000006">
    <property type="entry name" value="Sensor histidine kinase WalK"/>
    <property type="match status" value="1"/>
</dbReference>
<dbReference type="PROSITE" id="PS50109">
    <property type="entry name" value="HIS_KIN"/>
    <property type="match status" value="1"/>
</dbReference>
<dbReference type="InterPro" id="IPR036097">
    <property type="entry name" value="HisK_dim/P_sf"/>
</dbReference>
<organism evidence="17 18">
    <name type="scientific">Anaerosacchariphilus polymeriproducens</name>
    <dbReference type="NCBI Taxonomy" id="1812858"/>
    <lineage>
        <taxon>Bacteria</taxon>
        <taxon>Bacillati</taxon>
        <taxon>Bacillota</taxon>
        <taxon>Clostridia</taxon>
        <taxon>Lachnospirales</taxon>
        <taxon>Lachnospiraceae</taxon>
        <taxon>Anaerosacchariphilus</taxon>
    </lineage>
</organism>
<dbReference type="RefSeq" id="WP_115482327.1">
    <property type="nucleotide sequence ID" value="NZ_QRCT01000034.1"/>
</dbReference>
<evidence type="ECO:0000313" key="18">
    <source>
        <dbReference type="Proteomes" id="UP000255036"/>
    </source>
</evidence>
<evidence type="ECO:0000256" key="4">
    <source>
        <dbReference type="ARBA" id="ARBA00022475"/>
    </source>
</evidence>
<dbReference type="InterPro" id="IPR003660">
    <property type="entry name" value="HAMP_dom"/>
</dbReference>
<keyword evidence="6" id="KW-0808">Transferase</keyword>
<dbReference type="FunFam" id="1.10.287.130:FF:000001">
    <property type="entry name" value="Two-component sensor histidine kinase"/>
    <property type="match status" value="1"/>
</dbReference>
<evidence type="ECO:0000256" key="14">
    <source>
        <dbReference type="SAM" id="Phobius"/>
    </source>
</evidence>
<keyword evidence="18" id="KW-1185">Reference proteome</keyword>
<evidence type="ECO:0000256" key="13">
    <source>
        <dbReference type="ARBA" id="ARBA00023136"/>
    </source>
</evidence>
<comment type="caution">
    <text evidence="17">The sequence shown here is derived from an EMBL/GenBank/DDBJ whole genome shotgun (WGS) entry which is preliminary data.</text>
</comment>
<dbReference type="InterPro" id="IPR003594">
    <property type="entry name" value="HATPase_dom"/>
</dbReference>
<dbReference type="Gene3D" id="3.30.565.10">
    <property type="entry name" value="Histidine kinase-like ATPase, C-terminal domain"/>
    <property type="match status" value="1"/>
</dbReference>